<reference evidence="7 8" key="1">
    <citation type="journal article" date="2012" name="Environ. Microbiol.">
        <title>Complete genome of Candidatus Chloracidobacterium thermophilum, a chlorophyll-based photoheterotroph belonging to the phylum Acidobacteria.</title>
        <authorList>
            <person name="Garcia Costas A.M."/>
            <person name="Liu Z."/>
            <person name="Tomsho L.P."/>
            <person name="Schuster S.C."/>
            <person name="Ward D.M."/>
            <person name="Bryant D.A."/>
        </authorList>
    </citation>
    <scope>NUCLEOTIDE SEQUENCE [LARGE SCALE GENOMIC DNA]</scope>
    <source>
        <strain evidence="7 8">B</strain>
    </source>
</reference>
<dbReference type="SUPFAM" id="SSF102114">
    <property type="entry name" value="Radical SAM enzymes"/>
    <property type="match status" value="1"/>
</dbReference>
<evidence type="ECO:0000256" key="2">
    <source>
        <dbReference type="ARBA" id="ARBA00022691"/>
    </source>
</evidence>
<gene>
    <name evidence="7" type="ordered locus">Cabther_A0682</name>
</gene>
<dbReference type="SFLD" id="SFLDS00029">
    <property type="entry name" value="Radical_SAM"/>
    <property type="match status" value="1"/>
</dbReference>
<dbReference type="GO" id="GO:0046872">
    <property type="term" value="F:metal ion binding"/>
    <property type="evidence" value="ECO:0007669"/>
    <property type="project" value="UniProtKB-KW"/>
</dbReference>
<dbReference type="CDD" id="cd21109">
    <property type="entry name" value="SPASM"/>
    <property type="match status" value="1"/>
</dbReference>
<dbReference type="PROSITE" id="PS51918">
    <property type="entry name" value="RADICAL_SAM"/>
    <property type="match status" value="1"/>
</dbReference>
<dbReference type="KEGG" id="ctm:Cabther_A0682"/>
<dbReference type="Gene3D" id="3.20.20.70">
    <property type="entry name" value="Aldolase class I"/>
    <property type="match status" value="1"/>
</dbReference>
<comment type="cofactor">
    <cofactor evidence="1">
        <name>[4Fe-4S] cluster</name>
        <dbReference type="ChEBI" id="CHEBI:49883"/>
    </cofactor>
</comment>
<dbReference type="CDD" id="cd01335">
    <property type="entry name" value="Radical_SAM"/>
    <property type="match status" value="1"/>
</dbReference>
<dbReference type="InterPro" id="IPR023885">
    <property type="entry name" value="4Fe4S-binding_SPASM_dom"/>
</dbReference>
<feature type="domain" description="Radical SAM core" evidence="6">
    <location>
        <begin position="47"/>
        <end position="279"/>
    </location>
</feature>
<proteinExistence type="predicted"/>
<dbReference type="STRING" id="981222.Cabther_A0682"/>
<evidence type="ECO:0000256" key="5">
    <source>
        <dbReference type="ARBA" id="ARBA00023014"/>
    </source>
</evidence>
<name>G2LFN8_CHLTF</name>
<dbReference type="InterPro" id="IPR007197">
    <property type="entry name" value="rSAM"/>
</dbReference>
<protein>
    <submittedName>
        <fullName evidence="7">Putative Fe-S oxidoreductase</fullName>
    </submittedName>
</protein>
<dbReference type="PANTHER" id="PTHR11228">
    <property type="entry name" value="RADICAL SAM DOMAIN PROTEIN"/>
    <property type="match status" value="1"/>
</dbReference>
<dbReference type="SFLD" id="SFLDG01067">
    <property type="entry name" value="SPASM/twitch_domain_containing"/>
    <property type="match status" value="1"/>
</dbReference>
<keyword evidence="4" id="KW-0408">Iron</keyword>
<dbReference type="Pfam" id="PF13186">
    <property type="entry name" value="SPASM"/>
    <property type="match status" value="1"/>
</dbReference>
<dbReference type="InterPro" id="IPR013785">
    <property type="entry name" value="Aldolase_TIM"/>
</dbReference>
<evidence type="ECO:0000259" key="6">
    <source>
        <dbReference type="PROSITE" id="PS51918"/>
    </source>
</evidence>
<keyword evidence="3" id="KW-0479">Metal-binding</keyword>
<evidence type="ECO:0000313" key="7">
    <source>
        <dbReference type="EMBL" id="AEP11439.1"/>
    </source>
</evidence>
<dbReference type="InterPro" id="IPR058240">
    <property type="entry name" value="rSAM_sf"/>
</dbReference>
<keyword evidence="8" id="KW-1185">Reference proteome</keyword>
<dbReference type="AlphaFoldDB" id="G2LFN8"/>
<evidence type="ECO:0000256" key="1">
    <source>
        <dbReference type="ARBA" id="ARBA00001966"/>
    </source>
</evidence>
<dbReference type="Pfam" id="PF04055">
    <property type="entry name" value="Radical_SAM"/>
    <property type="match status" value="1"/>
</dbReference>
<dbReference type="SMART" id="SM00729">
    <property type="entry name" value="Elp3"/>
    <property type="match status" value="1"/>
</dbReference>
<organism evidence="7 8">
    <name type="scientific">Chloracidobacterium thermophilum (strain B)</name>
    <dbReference type="NCBI Taxonomy" id="981222"/>
    <lineage>
        <taxon>Bacteria</taxon>
        <taxon>Pseudomonadati</taxon>
        <taxon>Acidobacteriota</taxon>
        <taxon>Terriglobia</taxon>
        <taxon>Terriglobales</taxon>
        <taxon>Acidobacteriaceae</taxon>
        <taxon>Chloracidobacterium</taxon>
    </lineage>
</organism>
<dbReference type="InterPro" id="IPR050377">
    <property type="entry name" value="Radical_SAM_PqqE_MftC-like"/>
</dbReference>
<evidence type="ECO:0000313" key="8">
    <source>
        <dbReference type="Proteomes" id="UP000006791"/>
    </source>
</evidence>
<dbReference type="GO" id="GO:0051536">
    <property type="term" value="F:iron-sulfur cluster binding"/>
    <property type="evidence" value="ECO:0007669"/>
    <property type="project" value="UniProtKB-KW"/>
</dbReference>
<dbReference type="PANTHER" id="PTHR11228:SF7">
    <property type="entry name" value="PQQA PEPTIDE CYCLASE"/>
    <property type="match status" value="1"/>
</dbReference>
<keyword evidence="5" id="KW-0411">Iron-sulfur</keyword>
<evidence type="ECO:0000256" key="4">
    <source>
        <dbReference type="ARBA" id="ARBA00023004"/>
    </source>
</evidence>
<keyword evidence="2" id="KW-0949">S-adenosyl-L-methionine</keyword>
<dbReference type="InterPro" id="IPR006638">
    <property type="entry name" value="Elp3/MiaA/NifB-like_rSAM"/>
</dbReference>
<evidence type="ECO:0000256" key="3">
    <source>
        <dbReference type="ARBA" id="ARBA00022723"/>
    </source>
</evidence>
<accession>G2LFN8</accession>
<dbReference type="HOGENOM" id="CLU_009273_1_0_0"/>
<sequence>MFVSESFSSRQGTQLTMHQPDLKTDVFSPLKLFTHMDVMYDWWQGKNVYPITMELSPSTICNHFCTWCMHGGYFGSHKGDDKSKKANPDASIMPLSFYRTLLDELVTLGTKSMIFSGSGEPFVNPNLMEFVEYTAHKGVDSAIITHGGLLTPEKARVVARHCTWIRISLNAGTPETREKIHKVNDFEKVLGNLANLAEEKRRQGSKVQIGAQISVEPTNLAEVEEATRRVRETGIDYFQIKPVILHPKSSSEFYDRDFYLDALYRARAARQMYETETFRVFVKEDQFAGVLAPDLERSAYRKCYATFFPVIEANKKVYYCSQTRGQEEFCLGDLSTQSFREIWEGERRKQVMASINVDECQPICRCHPINKVLWTLRHPNNNPNFV</sequence>
<dbReference type="GO" id="GO:0003824">
    <property type="term" value="F:catalytic activity"/>
    <property type="evidence" value="ECO:0007669"/>
    <property type="project" value="InterPro"/>
</dbReference>
<dbReference type="Proteomes" id="UP000006791">
    <property type="component" value="Chromosome 1"/>
</dbReference>
<dbReference type="EMBL" id="CP002514">
    <property type="protein sequence ID" value="AEP11439.1"/>
    <property type="molecule type" value="Genomic_DNA"/>
</dbReference>